<evidence type="ECO:0000313" key="2">
    <source>
        <dbReference type="Proteomes" id="UP001607302"/>
    </source>
</evidence>
<reference evidence="1 2" key="1">
    <citation type="journal article" date="2024" name="Ann. Entomol. Soc. Am.">
        <title>Genomic analyses of the southern and eastern yellowjacket wasps (Hymenoptera: Vespidae) reveal evolutionary signatures of social life.</title>
        <authorList>
            <person name="Catto M.A."/>
            <person name="Caine P.B."/>
            <person name="Orr S.E."/>
            <person name="Hunt B.G."/>
            <person name="Goodisman M.A.D."/>
        </authorList>
    </citation>
    <scope>NUCLEOTIDE SEQUENCE [LARGE SCALE GENOMIC DNA]</scope>
    <source>
        <strain evidence="1">233</strain>
        <tissue evidence="1">Head and thorax</tissue>
    </source>
</reference>
<dbReference type="Proteomes" id="UP001607302">
    <property type="component" value="Unassembled WGS sequence"/>
</dbReference>
<accession>A0ABD1ZWD8</accession>
<dbReference type="EMBL" id="JAUDFV010000165">
    <property type="protein sequence ID" value="KAL2712658.1"/>
    <property type="molecule type" value="Genomic_DNA"/>
</dbReference>
<dbReference type="AlphaFoldDB" id="A0ABD1ZWD8"/>
<keyword evidence="2" id="KW-1185">Reference proteome</keyword>
<evidence type="ECO:0000313" key="1">
    <source>
        <dbReference type="EMBL" id="KAL2712658.1"/>
    </source>
</evidence>
<proteinExistence type="predicted"/>
<comment type="caution">
    <text evidence="1">The sequence shown here is derived from an EMBL/GenBank/DDBJ whole genome shotgun (WGS) entry which is preliminary data.</text>
</comment>
<protein>
    <submittedName>
        <fullName evidence="1">Uncharacterized protein</fullName>
    </submittedName>
</protein>
<organism evidence="1 2">
    <name type="scientific">Vespula squamosa</name>
    <name type="common">Southern yellow jacket</name>
    <name type="synonym">Wasp</name>
    <dbReference type="NCBI Taxonomy" id="30214"/>
    <lineage>
        <taxon>Eukaryota</taxon>
        <taxon>Metazoa</taxon>
        <taxon>Ecdysozoa</taxon>
        <taxon>Arthropoda</taxon>
        <taxon>Hexapoda</taxon>
        <taxon>Insecta</taxon>
        <taxon>Pterygota</taxon>
        <taxon>Neoptera</taxon>
        <taxon>Endopterygota</taxon>
        <taxon>Hymenoptera</taxon>
        <taxon>Apocrita</taxon>
        <taxon>Aculeata</taxon>
        <taxon>Vespoidea</taxon>
        <taxon>Vespidae</taxon>
        <taxon>Vespinae</taxon>
        <taxon>Vespula</taxon>
    </lineage>
</organism>
<gene>
    <name evidence="1" type="ORF">V1478_017613</name>
</gene>
<name>A0ABD1ZWD8_VESSQ</name>
<sequence length="73" mass="8961">MYNIIINVFQDMLNKHIKKYIYVTNEFKKIGVFELKCMYSIKDYFYNFLLFNRDSKITIHVVTRDREGPIETR</sequence>